<gene>
    <name evidence="2" type="ORF">BU16DRAFT_187037</name>
</gene>
<proteinExistence type="predicted"/>
<name>A0A6A6R995_9PEZI</name>
<accession>A0A6A6R995</accession>
<feature type="compositionally biased region" description="Basic residues" evidence="1">
    <location>
        <begin position="103"/>
        <end position="119"/>
    </location>
</feature>
<dbReference type="AlphaFoldDB" id="A0A6A6R995"/>
<organism evidence="2 3">
    <name type="scientific">Lophium mytilinum</name>
    <dbReference type="NCBI Taxonomy" id="390894"/>
    <lineage>
        <taxon>Eukaryota</taxon>
        <taxon>Fungi</taxon>
        <taxon>Dikarya</taxon>
        <taxon>Ascomycota</taxon>
        <taxon>Pezizomycotina</taxon>
        <taxon>Dothideomycetes</taxon>
        <taxon>Pleosporomycetidae</taxon>
        <taxon>Mytilinidiales</taxon>
        <taxon>Mytilinidiaceae</taxon>
        <taxon>Lophium</taxon>
    </lineage>
</organism>
<dbReference type="EMBL" id="MU004182">
    <property type="protein sequence ID" value="KAF2500974.1"/>
    <property type="molecule type" value="Genomic_DNA"/>
</dbReference>
<evidence type="ECO:0000313" key="3">
    <source>
        <dbReference type="Proteomes" id="UP000799750"/>
    </source>
</evidence>
<feature type="region of interest" description="Disordered" evidence="1">
    <location>
        <begin position="99"/>
        <end position="123"/>
    </location>
</feature>
<protein>
    <submittedName>
        <fullName evidence="2">Uncharacterized protein</fullName>
    </submittedName>
</protein>
<sequence length="169" mass="18633">MAGLSAGVVFNIPVAQSPYGQAIPPGYKIEDYPRNGPSRNFPCRVGNISVSSSLEEGKLVPLEDESSAFLNATGLSFVEGFDEECVKYASCKMVETAQGPNSRHWHSKSYPKGSKHRPPKGTEGAGFWEYSGCQVQENITALLKPEDYSPGPWNDWHGNKEANEWEDFM</sequence>
<dbReference type="Proteomes" id="UP000799750">
    <property type="component" value="Unassembled WGS sequence"/>
</dbReference>
<evidence type="ECO:0000313" key="2">
    <source>
        <dbReference type="EMBL" id="KAF2500974.1"/>
    </source>
</evidence>
<evidence type="ECO:0000256" key="1">
    <source>
        <dbReference type="SAM" id="MobiDB-lite"/>
    </source>
</evidence>
<reference evidence="2" key="1">
    <citation type="journal article" date="2020" name="Stud. Mycol.">
        <title>101 Dothideomycetes genomes: a test case for predicting lifestyles and emergence of pathogens.</title>
        <authorList>
            <person name="Haridas S."/>
            <person name="Albert R."/>
            <person name="Binder M."/>
            <person name="Bloem J."/>
            <person name="Labutti K."/>
            <person name="Salamov A."/>
            <person name="Andreopoulos B."/>
            <person name="Baker S."/>
            <person name="Barry K."/>
            <person name="Bills G."/>
            <person name="Bluhm B."/>
            <person name="Cannon C."/>
            <person name="Castanera R."/>
            <person name="Culley D."/>
            <person name="Daum C."/>
            <person name="Ezra D."/>
            <person name="Gonzalez J."/>
            <person name="Henrissat B."/>
            <person name="Kuo A."/>
            <person name="Liang C."/>
            <person name="Lipzen A."/>
            <person name="Lutzoni F."/>
            <person name="Magnuson J."/>
            <person name="Mondo S."/>
            <person name="Nolan M."/>
            <person name="Ohm R."/>
            <person name="Pangilinan J."/>
            <person name="Park H.-J."/>
            <person name="Ramirez L."/>
            <person name="Alfaro M."/>
            <person name="Sun H."/>
            <person name="Tritt A."/>
            <person name="Yoshinaga Y."/>
            <person name="Zwiers L.-H."/>
            <person name="Turgeon B."/>
            <person name="Goodwin S."/>
            <person name="Spatafora J."/>
            <person name="Crous P."/>
            <person name="Grigoriev I."/>
        </authorList>
    </citation>
    <scope>NUCLEOTIDE SEQUENCE</scope>
    <source>
        <strain evidence="2">CBS 269.34</strain>
    </source>
</reference>
<keyword evidence="3" id="KW-1185">Reference proteome</keyword>